<name>A0A9P6Q2B8_9FUNG</name>
<feature type="compositionally biased region" description="Low complexity" evidence="1">
    <location>
        <begin position="238"/>
        <end position="265"/>
    </location>
</feature>
<dbReference type="OrthoDB" id="18134at2759"/>
<dbReference type="PANTHER" id="PTHR31581">
    <property type="entry name" value="KICSTOR COMPLEX PROTEIN C12ORF66"/>
    <property type="match status" value="1"/>
</dbReference>
<keyword evidence="3" id="KW-1185">Reference proteome</keyword>
<dbReference type="InterPro" id="IPR018544">
    <property type="entry name" value="KICS_2"/>
</dbReference>
<feature type="region of interest" description="Disordered" evidence="1">
    <location>
        <begin position="149"/>
        <end position="201"/>
    </location>
</feature>
<dbReference type="Gene3D" id="3.30.450.240">
    <property type="match status" value="1"/>
</dbReference>
<feature type="compositionally biased region" description="Gly residues" evidence="1">
    <location>
        <begin position="181"/>
        <end position="194"/>
    </location>
</feature>
<evidence type="ECO:0000313" key="2">
    <source>
        <dbReference type="EMBL" id="KAG0257804.1"/>
    </source>
</evidence>
<dbReference type="GO" id="GO:0061462">
    <property type="term" value="P:protein localization to lysosome"/>
    <property type="evidence" value="ECO:0007669"/>
    <property type="project" value="TreeGrafter"/>
</dbReference>
<dbReference type="Proteomes" id="UP000807716">
    <property type="component" value="Unassembled WGS sequence"/>
</dbReference>
<dbReference type="AlphaFoldDB" id="A0A9P6Q2B8"/>
<evidence type="ECO:0000256" key="1">
    <source>
        <dbReference type="SAM" id="MobiDB-lite"/>
    </source>
</evidence>
<dbReference type="PANTHER" id="PTHR31581:SF1">
    <property type="entry name" value="KICSTOR SUBUNIT 2"/>
    <property type="match status" value="1"/>
</dbReference>
<feature type="compositionally biased region" description="Gly residues" evidence="1">
    <location>
        <begin position="538"/>
        <end position="548"/>
    </location>
</feature>
<gene>
    <name evidence="2" type="ORF">DFQ27_004926</name>
</gene>
<feature type="compositionally biased region" description="Gly residues" evidence="1">
    <location>
        <begin position="570"/>
        <end position="584"/>
    </location>
</feature>
<feature type="compositionally biased region" description="Low complexity" evidence="1">
    <location>
        <begin position="560"/>
        <end position="569"/>
    </location>
</feature>
<proteinExistence type="predicted"/>
<feature type="region of interest" description="Disordered" evidence="1">
    <location>
        <begin position="225"/>
        <end position="300"/>
    </location>
</feature>
<organism evidence="2 3">
    <name type="scientific">Actinomortierella ambigua</name>
    <dbReference type="NCBI Taxonomy" id="1343610"/>
    <lineage>
        <taxon>Eukaryota</taxon>
        <taxon>Fungi</taxon>
        <taxon>Fungi incertae sedis</taxon>
        <taxon>Mucoromycota</taxon>
        <taxon>Mortierellomycotina</taxon>
        <taxon>Mortierellomycetes</taxon>
        <taxon>Mortierellales</taxon>
        <taxon>Mortierellaceae</taxon>
        <taxon>Actinomortierella</taxon>
    </lineage>
</organism>
<dbReference type="SUPFAM" id="SSF158548">
    <property type="entry name" value="FLJ32549 domain-like"/>
    <property type="match status" value="1"/>
</dbReference>
<dbReference type="GO" id="GO:0042149">
    <property type="term" value="P:cellular response to glucose starvation"/>
    <property type="evidence" value="ECO:0007669"/>
    <property type="project" value="TreeGrafter"/>
</dbReference>
<dbReference type="GO" id="GO:0034198">
    <property type="term" value="P:cellular response to amino acid starvation"/>
    <property type="evidence" value="ECO:0007669"/>
    <property type="project" value="TreeGrafter"/>
</dbReference>
<dbReference type="EMBL" id="JAAAJB010000346">
    <property type="protein sequence ID" value="KAG0257804.1"/>
    <property type="molecule type" value="Genomic_DNA"/>
</dbReference>
<feature type="compositionally biased region" description="Pro residues" evidence="1">
    <location>
        <begin position="165"/>
        <end position="177"/>
    </location>
</feature>
<dbReference type="InterPro" id="IPR038060">
    <property type="entry name" value="C12orf66-like_central_sf"/>
</dbReference>
<evidence type="ECO:0000313" key="3">
    <source>
        <dbReference type="Proteomes" id="UP000807716"/>
    </source>
</evidence>
<dbReference type="GO" id="GO:1904262">
    <property type="term" value="P:negative regulation of TORC1 signaling"/>
    <property type="evidence" value="ECO:0007669"/>
    <property type="project" value="TreeGrafter"/>
</dbReference>
<sequence>MFAPDYTQFISALGSFDYVSANKHLIRITKVSILAHPAAGALCNRLSHCESQYTSLQFLKPKIFRRDDLQILHGLYNDIVSDVERELNVATSSIAGNATSSASGGVGSGGVGSGGGGAAAAAAAGGGGGGLNVGSAGGGGGGGIVGGGYTSGSGSGKESSTTGISPPPPPPSLPPSSTPGAGVGTGPFGGGGSSTIGRAAGAKYSSTSPKITFDANTATFRSQHTPLLPSSQHHHSHPTQPSSSSTDHPPAAPLSSQQQQQQHTPQPHPIPSHNRHHPSYHAQTFSAGTGHHHAPHYRGPSASYFQHARERTSSSNIVGMSQGGRGSDPTGGGSSSGNESPGNQSNHSHNHHNNNNNIHGRYGSSHDSNTGEYLNRSPAQTFRGYEQDEHTAREYIALYTLIRELCGLRMATIEIYRLLASSTVEIDTHKILTEAELARHMYLSTTSRELQNTVLGLGLHHEIEVLRHGLLTDKAITEYDLQRSAAHLHLAKTGLANWRSMVLEQEYAEKSYHRQEETTWRMPSFFAVVAGGVGVGGGGGSSSAGGSSGSTHGDKKKKAAAASSSASSVKGGGAGGAGAGAGGGSGAGGANGLVPNHIQWLSQWMTSEKSKMTLYFMEILLEKEQVLGGDERSLWAGMETDMHGMIRTFRKRAGAHSVSFVYEITPEVRFSRLGYLSASAPYTPPTGINSFPCIYSYPPDPPRDHWPNIISIIQGSSKILQQYRSQYFYDRKIGCTYYVARCDPHVSVVVIYLDKHPQPDSGAMEFLQMLAGKLRHTEALAALRME</sequence>
<dbReference type="SUPFAM" id="SSF160651">
    <property type="entry name" value="FLJ32549 C-terminal domain-like"/>
    <property type="match status" value="1"/>
</dbReference>
<feature type="compositionally biased region" description="Low complexity" evidence="1">
    <location>
        <begin position="336"/>
        <end position="357"/>
    </location>
</feature>
<feature type="compositionally biased region" description="Polar residues" evidence="1">
    <location>
        <begin position="365"/>
        <end position="376"/>
    </location>
</feature>
<feature type="region of interest" description="Disordered" evidence="1">
    <location>
        <begin position="315"/>
        <end position="376"/>
    </location>
</feature>
<feature type="compositionally biased region" description="Gly residues" evidence="1">
    <location>
        <begin position="321"/>
        <end position="335"/>
    </location>
</feature>
<accession>A0A9P6Q2B8</accession>
<feature type="region of interest" description="Disordered" evidence="1">
    <location>
        <begin position="538"/>
        <end position="584"/>
    </location>
</feature>
<reference evidence="2" key="1">
    <citation type="journal article" date="2020" name="Fungal Divers.">
        <title>Resolving the Mortierellaceae phylogeny through synthesis of multi-gene phylogenetics and phylogenomics.</title>
        <authorList>
            <person name="Vandepol N."/>
            <person name="Liber J."/>
            <person name="Desiro A."/>
            <person name="Na H."/>
            <person name="Kennedy M."/>
            <person name="Barry K."/>
            <person name="Grigoriev I.V."/>
            <person name="Miller A.N."/>
            <person name="O'Donnell K."/>
            <person name="Stajich J.E."/>
            <person name="Bonito G."/>
        </authorList>
    </citation>
    <scope>NUCLEOTIDE SEQUENCE</scope>
    <source>
        <strain evidence="2">BC1065</strain>
    </source>
</reference>
<dbReference type="Pfam" id="PF09404">
    <property type="entry name" value="C12orf66_like"/>
    <property type="match status" value="1"/>
</dbReference>
<protein>
    <submittedName>
        <fullName evidence="2">Uncharacterized protein</fullName>
    </submittedName>
</protein>
<comment type="caution">
    <text evidence="2">The sequence shown here is derived from an EMBL/GenBank/DDBJ whole genome shotgun (WGS) entry which is preliminary data.</text>
</comment>